<evidence type="ECO:0000256" key="1">
    <source>
        <dbReference type="ARBA" id="ARBA00004123"/>
    </source>
</evidence>
<sequence>MEADASPMAASARRAAAVPVPATVHPIPERTNDELIEVWTEAFRYLKIRLLDIRSEACASIEMRPLLRAVHGKLLSLLTDTVQTAGANNSFLLIGPRGTGKTLVIQRALSDLHKRFNTDPASPQVGFVRLTGLAHTEDRSAFREIARQLCETFGMPFVKGASLEENLAFLRDMLKELARAHKVVVFVLDEFDMFTKRAKQTLLYNLLDAMQQADMQAAVVGVSCRGDVMELLEKRVRSRFSYRKELVLAESCLGLGLRPTAAATAGRASATAGMGPAPATSAATAAAATAATAASGSGTGADAPDPGNCPPAILRAMLSLPAGFAHPDVAASHNAAVARVLQDNTFLDALEVICKKGFSTPRDLVDVCVIALCGVWEPEKEGLSVHSMLAAVQEVCSIQDSQSMMVGSLSVLELYMLVAIQRIRRRGPQACNFEQVFDEYRRSLQLEDHPDKFSRAQAFRAFERLLSMALTFYVDPKAEQKGGLREFHAVAINVSHEEIEAGMKTVENCPSRLLTWLNREAVQASYAAD</sequence>
<keyword evidence="6" id="KW-0539">Nucleus</keyword>
<evidence type="ECO:0000256" key="4">
    <source>
        <dbReference type="ARBA" id="ARBA00022705"/>
    </source>
</evidence>
<evidence type="ECO:0000313" key="9">
    <source>
        <dbReference type="Proteomes" id="UP001489004"/>
    </source>
</evidence>
<comment type="subcellular location">
    <subcellularLocation>
        <location evidence="1">Nucleus</location>
    </subcellularLocation>
</comment>
<dbReference type="GO" id="GO:0006270">
    <property type="term" value="P:DNA replication initiation"/>
    <property type="evidence" value="ECO:0007669"/>
    <property type="project" value="TreeGrafter"/>
</dbReference>
<dbReference type="InterPro" id="IPR032705">
    <property type="entry name" value="ORC4_C"/>
</dbReference>
<dbReference type="PANTHER" id="PTHR12087">
    <property type="entry name" value="ORIGIN RECOGNITION COMPLEX SUBUNIT 4"/>
    <property type="match status" value="1"/>
</dbReference>
<dbReference type="Gene3D" id="3.40.50.300">
    <property type="entry name" value="P-loop containing nucleotide triphosphate hydrolases"/>
    <property type="match status" value="1"/>
</dbReference>
<dbReference type="CDD" id="cd00009">
    <property type="entry name" value="AAA"/>
    <property type="match status" value="1"/>
</dbReference>
<dbReference type="Proteomes" id="UP001489004">
    <property type="component" value="Unassembled WGS sequence"/>
</dbReference>
<dbReference type="EMBL" id="JALJOR010000011">
    <property type="protein sequence ID" value="KAK9808720.1"/>
    <property type="molecule type" value="Genomic_DNA"/>
</dbReference>
<dbReference type="SUPFAM" id="SSF52540">
    <property type="entry name" value="P-loop containing nucleoside triphosphate hydrolases"/>
    <property type="match status" value="1"/>
</dbReference>
<dbReference type="SMART" id="SM00382">
    <property type="entry name" value="AAA"/>
    <property type="match status" value="1"/>
</dbReference>
<evidence type="ECO:0000313" key="8">
    <source>
        <dbReference type="EMBL" id="KAK9808720.1"/>
    </source>
</evidence>
<comment type="similarity">
    <text evidence="2">Belongs to the ORC4 family.</text>
</comment>
<keyword evidence="4" id="KW-0235">DNA replication</keyword>
<proteinExistence type="inferred from homology"/>
<evidence type="ECO:0000256" key="6">
    <source>
        <dbReference type="ARBA" id="ARBA00023242"/>
    </source>
</evidence>
<dbReference type="InterPro" id="IPR003593">
    <property type="entry name" value="AAA+_ATPase"/>
</dbReference>
<protein>
    <recommendedName>
        <fullName evidence="3">Origin recognition complex subunit 4</fullName>
    </recommendedName>
</protein>
<evidence type="ECO:0000256" key="3">
    <source>
        <dbReference type="ARBA" id="ARBA00019083"/>
    </source>
</evidence>
<accession>A0AAW1PFX4</accession>
<dbReference type="GO" id="GO:0016887">
    <property type="term" value="F:ATP hydrolysis activity"/>
    <property type="evidence" value="ECO:0007669"/>
    <property type="project" value="InterPro"/>
</dbReference>
<dbReference type="AlphaFoldDB" id="A0AAW1PFX4"/>
<dbReference type="Pfam" id="PF13401">
    <property type="entry name" value="AAA_22"/>
    <property type="match status" value="1"/>
</dbReference>
<evidence type="ECO:0000259" key="7">
    <source>
        <dbReference type="SMART" id="SM00382"/>
    </source>
</evidence>
<organism evidence="8 9">
    <name type="scientific">[Myrmecia] bisecta</name>
    <dbReference type="NCBI Taxonomy" id="41462"/>
    <lineage>
        <taxon>Eukaryota</taxon>
        <taxon>Viridiplantae</taxon>
        <taxon>Chlorophyta</taxon>
        <taxon>core chlorophytes</taxon>
        <taxon>Trebouxiophyceae</taxon>
        <taxon>Trebouxiales</taxon>
        <taxon>Trebouxiaceae</taxon>
        <taxon>Myrmecia</taxon>
    </lineage>
</organism>
<dbReference type="PANTHER" id="PTHR12087:SF0">
    <property type="entry name" value="ORIGIN RECOGNITION COMPLEX SUBUNIT 4"/>
    <property type="match status" value="1"/>
</dbReference>
<keyword evidence="9" id="KW-1185">Reference proteome</keyword>
<keyword evidence="5" id="KW-0238">DNA-binding</keyword>
<name>A0AAW1PFX4_9CHLO</name>
<gene>
    <name evidence="8" type="ORF">WJX72_002488</name>
</gene>
<dbReference type="Pfam" id="PF14629">
    <property type="entry name" value="ORC4_C"/>
    <property type="match status" value="1"/>
</dbReference>
<evidence type="ECO:0000256" key="2">
    <source>
        <dbReference type="ARBA" id="ARBA00005334"/>
    </source>
</evidence>
<dbReference type="GO" id="GO:0005664">
    <property type="term" value="C:nuclear origin of replication recognition complex"/>
    <property type="evidence" value="ECO:0007669"/>
    <property type="project" value="TreeGrafter"/>
</dbReference>
<feature type="domain" description="AAA+ ATPase" evidence="7">
    <location>
        <begin position="87"/>
        <end position="250"/>
    </location>
</feature>
<dbReference type="InterPro" id="IPR027417">
    <property type="entry name" value="P-loop_NTPase"/>
</dbReference>
<dbReference type="GO" id="GO:0003688">
    <property type="term" value="F:DNA replication origin binding"/>
    <property type="evidence" value="ECO:0007669"/>
    <property type="project" value="TreeGrafter"/>
</dbReference>
<dbReference type="InterPro" id="IPR049945">
    <property type="entry name" value="AAA_22"/>
</dbReference>
<evidence type="ECO:0000256" key="5">
    <source>
        <dbReference type="ARBA" id="ARBA00023125"/>
    </source>
</evidence>
<reference evidence="8 9" key="1">
    <citation type="journal article" date="2024" name="Nat. Commun.">
        <title>Phylogenomics reveals the evolutionary origins of lichenization in chlorophyte algae.</title>
        <authorList>
            <person name="Puginier C."/>
            <person name="Libourel C."/>
            <person name="Otte J."/>
            <person name="Skaloud P."/>
            <person name="Haon M."/>
            <person name="Grisel S."/>
            <person name="Petersen M."/>
            <person name="Berrin J.G."/>
            <person name="Delaux P.M."/>
            <person name="Dal Grande F."/>
            <person name="Keller J."/>
        </authorList>
    </citation>
    <scope>NUCLEOTIDE SEQUENCE [LARGE SCALE GENOMIC DNA]</scope>
    <source>
        <strain evidence="8 9">SAG 2043</strain>
    </source>
</reference>
<comment type="caution">
    <text evidence="8">The sequence shown here is derived from an EMBL/GenBank/DDBJ whole genome shotgun (WGS) entry which is preliminary data.</text>
</comment>
<dbReference type="InterPro" id="IPR016527">
    <property type="entry name" value="ORC4"/>
</dbReference>